<evidence type="ECO:0000256" key="1">
    <source>
        <dbReference type="SAM" id="MobiDB-lite"/>
    </source>
</evidence>
<dbReference type="PANTHER" id="PTHR36836">
    <property type="entry name" value="COLANIC ACID BIOSYNTHESIS PROTEIN WCAK"/>
    <property type="match status" value="1"/>
</dbReference>
<dbReference type="Proteomes" id="UP001162881">
    <property type="component" value="Unassembled WGS sequence"/>
</dbReference>
<comment type="caution">
    <text evidence="3">The sequence shown here is derived from an EMBL/GenBank/DDBJ whole genome shotgun (WGS) entry which is preliminary data.</text>
</comment>
<dbReference type="InterPro" id="IPR007345">
    <property type="entry name" value="Polysacch_pyruvyl_Trfase"/>
</dbReference>
<feature type="region of interest" description="Disordered" evidence="1">
    <location>
        <begin position="1"/>
        <end position="24"/>
    </location>
</feature>
<accession>A0ABT0BFU7</accession>
<organism evidence="3 4">
    <name type="scientific">Novosphingobium organovorum</name>
    <dbReference type="NCBI Taxonomy" id="2930092"/>
    <lineage>
        <taxon>Bacteria</taxon>
        <taxon>Pseudomonadati</taxon>
        <taxon>Pseudomonadota</taxon>
        <taxon>Alphaproteobacteria</taxon>
        <taxon>Sphingomonadales</taxon>
        <taxon>Sphingomonadaceae</taxon>
        <taxon>Novosphingobium</taxon>
    </lineage>
</organism>
<gene>
    <name evidence="3" type="ORF">MTR62_14570</name>
</gene>
<evidence type="ECO:0000313" key="4">
    <source>
        <dbReference type="Proteomes" id="UP001162881"/>
    </source>
</evidence>
<sequence>MLIKTPPAPGLVPDPTASAGALPPLPATDHPLAAQRLRLGLFNVKYSPNLGDGLLSECLEGALVRCGAGRATSIDLAARTAYSEGSSTRARTMRLLHALPGPLRAQAVRLPLFLAGQRHWSPHYRERLRGCDAVVLGGGNLLADMDLNFPTKIARAVEAARQAGLPVFLYGVGVSHGWSRRGRTLLHKALGSGTVRAVFVRDEASRQAWDELAGEAFALPARVVRDPGLLAARHYGLRIGSRQTTDGTAPAIFGASASPCDPTAAPRIGLNIMSALAVRYHGGQDMDEDALDVWYRDLARQLLNQGCHLTLFSNGSPEDRAALARLQAPIAALAGPDRLAFPAIATPGDLVRCVAGLDALVAFRMHAIIAAYSCAVPFLALAWDRKLASFVESVNCAQWFAAAHQTPPSQAAQQVLGALREGIAPSARDAVLEEAMDGVRALYRAMHEVVYPGAPA</sequence>
<dbReference type="GO" id="GO:0016740">
    <property type="term" value="F:transferase activity"/>
    <property type="evidence" value="ECO:0007669"/>
    <property type="project" value="UniProtKB-KW"/>
</dbReference>
<dbReference type="RefSeq" id="WP_244022206.1">
    <property type="nucleotide sequence ID" value="NZ_JALHLF010000066.1"/>
</dbReference>
<feature type="domain" description="Polysaccharide pyruvyl transferase" evidence="2">
    <location>
        <begin position="49"/>
        <end position="384"/>
    </location>
</feature>
<evidence type="ECO:0000313" key="3">
    <source>
        <dbReference type="EMBL" id="MCJ2183909.1"/>
    </source>
</evidence>
<proteinExistence type="predicted"/>
<reference evidence="3" key="1">
    <citation type="submission" date="2022-03" db="EMBL/GenBank/DDBJ databases">
        <title>Identification of a novel bacterium isolated from mangrove sediments.</title>
        <authorList>
            <person name="Pan X."/>
        </authorList>
    </citation>
    <scope>NUCLEOTIDE SEQUENCE</scope>
    <source>
        <strain evidence="3">B1949</strain>
    </source>
</reference>
<evidence type="ECO:0000259" key="2">
    <source>
        <dbReference type="Pfam" id="PF04230"/>
    </source>
</evidence>
<keyword evidence="4" id="KW-1185">Reference proteome</keyword>
<dbReference type="EMBL" id="JALHLF010000066">
    <property type="protein sequence ID" value="MCJ2183909.1"/>
    <property type="molecule type" value="Genomic_DNA"/>
</dbReference>
<dbReference type="Pfam" id="PF04230">
    <property type="entry name" value="PS_pyruv_trans"/>
    <property type="match status" value="1"/>
</dbReference>
<dbReference type="PANTHER" id="PTHR36836:SF1">
    <property type="entry name" value="COLANIC ACID BIOSYNTHESIS PROTEIN WCAK"/>
    <property type="match status" value="1"/>
</dbReference>
<keyword evidence="3" id="KW-0808">Transferase</keyword>
<name>A0ABT0BFU7_9SPHN</name>
<feature type="compositionally biased region" description="Pro residues" evidence="1">
    <location>
        <begin position="1"/>
        <end position="12"/>
    </location>
</feature>
<protein>
    <submittedName>
        <fullName evidence="3">Polysaccharide pyruvyl transferase family protein</fullName>
    </submittedName>
</protein>